<dbReference type="CDD" id="cd00077">
    <property type="entry name" value="HDc"/>
    <property type="match status" value="1"/>
</dbReference>
<dbReference type="EMBL" id="CP101527">
    <property type="protein sequence ID" value="UZW74466.1"/>
    <property type="molecule type" value="Genomic_DNA"/>
</dbReference>
<dbReference type="SUPFAM" id="SSF109604">
    <property type="entry name" value="HD-domain/PDEase-like"/>
    <property type="match status" value="2"/>
</dbReference>
<evidence type="ECO:0000313" key="4">
    <source>
        <dbReference type="EMBL" id="UZW74466.1"/>
    </source>
</evidence>
<dbReference type="InterPro" id="IPR003660">
    <property type="entry name" value="HAMP_dom"/>
</dbReference>
<feature type="transmembrane region" description="Helical" evidence="1">
    <location>
        <begin position="20"/>
        <end position="38"/>
    </location>
</feature>
<reference evidence="4" key="1">
    <citation type="submission" date="2022-07" db="EMBL/GenBank/DDBJ databases">
        <title>Alkalimarinus sp. nov., isolated from gut of a Alitta virens.</title>
        <authorList>
            <person name="Yang A.I."/>
            <person name="Shin N.-R."/>
        </authorList>
    </citation>
    <scope>NUCLEOTIDE SEQUENCE</scope>
    <source>
        <strain evidence="4">FA028</strain>
    </source>
</reference>
<dbReference type="GO" id="GO:0007165">
    <property type="term" value="P:signal transduction"/>
    <property type="evidence" value="ECO:0007669"/>
    <property type="project" value="InterPro"/>
</dbReference>
<evidence type="ECO:0000259" key="3">
    <source>
        <dbReference type="PROSITE" id="PS51832"/>
    </source>
</evidence>
<accession>A0A9E8KJ00</accession>
<feature type="domain" description="HAMP" evidence="2">
    <location>
        <begin position="373"/>
        <end position="426"/>
    </location>
</feature>
<evidence type="ECO:0000259" key="2">
    <source>
        <dbReference type="PROSITE" id="PS50885"/>
    </source>
</evidence>
<dbReference type="PANTHER" id="PTHR43155:SF2">
    <property type="entry name" value="CYCLIC DI-GMP PHOSPHODIESTERASE PA4108"/>
    <property type="match status" value="1"/>
</dbReference>
<proteinExistence type="predicted"/>
<dbReference type="Proteomes" id="UP001164472">
    <property type="component" value="Chromosome"/>
</dbReference>
<keyword evidence="1" id="KW-1133">Transmembrane helix</keyword>
<dbReference type="AlphaFoldDB" id="A0A9E8KJ00"/>
<dbReference type="Gene3D" id="1.10.3210.10">
    <property type="entry name" value="Hypothetical protein af1432"/>
    <property type="match status" value="2"/>
</dbReference>
<dbReference type="SUPFAM" id="SSF55781">
    <property type="entry name" value="GAF domain-like"/>
    <property type="match status" value="1"/>
</dbReference>
<dbReference type="Gene3D" id="3.30.450.40">
    <property type="match status" value="1"/>
</dbReference>
<keyword evidence="1" id="KW-0812">Transmembrane</keyword>
<dbReference type="GO" id="GO:0008081">
    <property type="term" value="F:phosphoric diester hydrolase activity"/>
    <property type="evidence" value="ECO:0007669"/>
    <property type="project" value="UniProtKB-ARBA"/>
</dbReference>
<evidence type="ECO:0000256" key="1">
    <source>
        <dbReference type="SAM" id="Phobius"/>
    </source>
</evidence>
<dbReference type="InterPro" id="IPR029016">
    <property type="entry name" value="GAF-like_dom_sf"/>
</dbReference>
<dbReference type="InterPro" id="IPR003607">
    <property type="entry name" value="HD/PDEase_dom"/>
</dbReference>
<dbReference type="Gene3D" id="3.30.450.20">
    <property type="entry name" value="PAS domain"/>
    <property type="match status" value="2"/>
</dbReference>
<dbReference type="PROSITE" id="PS50885">
    <property type="entry name" value="HAMP"/>
    <property type="match status" value="1"/>
</dbReference>
<dbReference type="Pfam" id="PF00672">
    <property type="entry name" value="HAMP"/>
    <property type="match status" value="1"/>
</dbReference>
<protein>
    <submittedName>
        <fullName evidence="4">Cache domain-containing protein</fullName>
    </submittedName>
</protein>
<dbReference type="Gene3D" id="6.10.340.10">
    <property type="match status" value="1"/>
</dbReference>
<keyword evidence="5" id="KW-1185">Reference proteome</keyword>
<dbReference type="SMART" id="SM00471">
    <property type="entry name" value="HDc"/>
    <property type="match status" value="1"/>
</dbReference>
<dbReference type="PANTHER" id="PTHR43155">
    <property type="entry name" value="CYCLIC DI-GMP PHOSPHODIESTERASE PA4108-RELATED"/>
    <property type="match status" value="1"/>
</dbReference>
<name>A0A9E8KJ00_9ALTE</name>
<feature type="domain" description="HD-GYP" evidence="3">
    <location>
        <begin position="767"/>
        <end position="972"/>
    </location>
</feature>
<dbReference type="RefSeq" id="WP_251812590.1">
    <property type="nucleotide sequence ID" value="NZ_CP101527.1"/>
</dbReference>
<feature type="transmembrane region" description="Helical" evidence="1">
    <location>
        <begin position="354"/>
        <end position="372"/>
    </location>
</feature>
<organism evidence="4 5">
    <name type="scientific">Alkalimarinus sediminis</name>
    <dbReference type="NCBI Taxonomy" id="1632866"/>
    <lineage>
        <taxon>Bacteria</taxon>
        <taxon>Pseudomonadati</taxon>
        <taxon>Pseudomonadota</taxon>
        <taxon>Gammaproteobacteria</taxon>
        <taxon>Alteromonadales</taxon>
        <taxon>Alteromonadaceae</taxon>
        <taxon>Alkalimarinus</taxon>
    </lineage>
</organism>
<dbReference type="Pfam" id="PF13487">
    <property type="entry name" value="HD_5"/>
    <property type="match status" value="1"/>
</dbReference>
<dbReference type="CDD" id="cd06225">
    <property type="entry name" value="HAMP"/>
    <property type="match status" value="1"/>
</dbReference>
<dbReference type="InterPro" id="IPR037522">
    <property type="entry name" value="HD_GYP_dom"/>
</dbReference>
<dbReference type="KEGG" id="asem:NNL22_15790"/>
<dbReference type="GO" id="GO:0016020">
    <property type="term" value="C:membrane"/>
    <property type="evidence" value="ECO:0007669"/>
    <property type="project" value="InterPro"/>
</dbReference>
<sequence>MSKKDESAAGLYSYPIRIHLFVAIVSFVLLLGISLGFFHYQKITKLIVDDAQTMFDRAAQDVILKFEMAYHPVTTTVDLLSFSGLLSASNFEERIVYLEQLDSVLKTKPELINMLVGYANSEALILRRTDNDNARKQYDAPANTAYVIDSIETDTGVGILERYFYDASLTRLDVKFLEQTTYDPLKREWYEAALASDSLITTNPYMFYFSGLIGITVAKYSAKDDAVIAADISLDSLSNTLEQSEVTPGTQLYLVDSENRLLASSEHEDFVLSSSLDVTKIKSIKELDNPILNRIIKGEAEYSEAGNFFQVTGNDWLAAARNADLSDSLRLRLLILVPTKELLFEALVVRDQSIFITILIIILSIPAALFIATKISNPLKVLAAQTSRVRRFDFSKPVPVKSFILEISDLGHSIQLMQDTIHNFIEMINAVAGEKDFERLLEKITSDTIQVSSASGAIVYLLSEDEKILKPSCFMTHDGVRPNQLNDVEVESDALLRESVQSHQTKTFNIGRDIKLGNNDADQKGALEVLDALGVDELKVVIFPLKNRQFEHIGMLCLLFDPLTDSDAVASAEKLDFVQAVTGFSALTIESTQMVEAQKELLEAFIKLIAGAIDEKSPYTGGHCQRVPVLTNMLAQAACKSDDDRFASFDLKKEQWEELHIASWLHDCGKVTTPEYVIDKSTKLETIYDRIHEIRMRFEVVKREAELTYWKAIAGGASEEALKPALDQELAALDDDFAFIAECNLGGEFMAPDKLERLEQIAKRTWLRTLDDRLGVSWEELQRKASTPSSSLPVKEPLLSDRRDHIIEREPSEYEDPDNPWGFKLDVPEHKFNRGEVYNLSIGRGTLTDEERFIINNHMTQTIIMLSKLPFPKQMKAIPEIAGGHHEKMDGTGYPKRLHRDDMPVSARMMAIADIFEALTASDRPYKKAKTLSEAIKIMGFMKQDNHIDPDLFELFLTSGVYRQYGDQYLKPEQVDEVDISLYVGK</sequence>
<dbReference type="SMART" id="SM00304">
    <property type="entry name" value="HAMP"/>
    <property type="match status" value="1"/>
</dbReference>
<evidence type="ECO:0000313" key="5">
    <source>
        <dbReference type="Proteomes" id="UP001164472"/>
    </source>
</evidence>
<gene>
    <name evidence="4" type="ORF">NNL22_15790</name>
</gene>
<dbReference type="PROSITE" id="PS51832">
    <property type="entry name" value="HD_GYP"/>
    <property type="match status" value="1"/>
</dbReference>
<keyword evidence="1" id="KW-0472">Membrane</keyword>